<name>A0A9N8HBJ4_9STRA</name>
<evidence type="ECO:0000313" key="3">
    <source>
        <dbReference type="EMBL" id="CAB9508883.1"/>
    </source>
</evidence>
<feature type="region of interest" description="Disordered" evidence="2">
    <location>
        <begin position="808"/>
        <end position="849"/>
    </location>
</feature>
<evidence type="ECO:0000256" key="2">
    <source>
        <dbReference type="SAM" id="MobiDB-lite"/>
    </source>
</evidence>
<evidence type="ECO:0000256" key="1">
    <source>
        <dbReference type="SAM" id="Coils"/>
    </source>
</evidence>
<dbReference type="Proteomes" id="UP001153069">
    <property type="component" value="Unassembled WGS sequence"/>
</dbReference>
<dbReference type="AlphaFoldDB" id="A0A9N8HBJ4"/>
<evidence type="ECO:0000313" key="4">
    <source>
        <dbReference type="Proteomes" id="UP001153069"/>
    </source>
</evidence>
<feature type="region of interest" description="Disordered" evidence="2">
    <location>
        <begin position="731"/>
        <end position="752"/>
    </location>
</feature>
<feature type="compositionally biased region" description="Low complexity" evidence="2">
    <location>
        <begin position="599"/>
        <end position="617"/>
    </location>
</feature>
<gene>
    <name evidence="3" type="ORF">SEMRO_365_G127310.1</name>
</gene>
<feature type="region of interest" description="Disordered" evidence="2">
    <location>
        <begin position="632"/>
        <end position="679"/>
    </location>
</feature>
<feature type="compositionally biased region" description="Basic and acidic residues" evidence="2">
    <location>
        <begin position="647"/>
        <end position="662"/>
    </location>
</feature>
<feature type="region of interest" description="Disordered" evidence="2">
    <location>
        <begin position="598"/>
        <end position="617"/>
    </location>
</feature>
<sequence length="849" mass="96088">MTEKGGLQARTLEQQIEEMLDVPSPTPKKSVAPPAPRKFNRIRTFVQKLNEEVLATIYEAEQRHQAQVQELSTQMDTKVAEAERLRCTEIQKLTESLEVKEETVMALQRKLEELSTKEQEFTDFEKSSSEKIRKLEASDNGQKNYVKQLRESLEAQEEKTMILQQKIDSLLSKEQEHLELVKQASDKIRKLEALEESHKNYVKLAGDKISDLTAEEKKREQVANEKIKTMEAREEKVVSLAKKAALRIKDLESRNKVKAANLKKASEAIQELKQMLLGKQDDLEAVQTKTLEHFDTLAEEVEELDRERASFRASLAEAQDQYLEENALRKADLKKISSLRKMIEQYDGDGDSNCSNLSQALSAEEDMNPLTIYRESCAVTQEDFETLRAQIFEAIPDSIKKNYTQVGFFRTNEFYFPVLALGPFDVPPGPIRKKWLGQATTLLGVYYYGQEDEALAYDMIPCESFIPYDEGVAEGFHIIPANITEKEESGEELAPIEQLFKNGIEKINAEAKAEPEARSHMLKNFKESFELQGTKHNSALDNSKALREEFQEFIGSVAKREALVERLDKIPADELFEAKRKKPKKKILKIDVDRKADDSASCADSAETPSSTWSAESSVASLEEQMYSFMKELSSTNRKSPKKVRRLEKCQEETREQVEDPKSAPSNEEVRDDAEQEGAAERRLSFKERLQMFGGHHVKANYNKCASAGIVNSNNNTKNVMQMWKQKTTVTTASPNNTGNNTCSSHNTPKQDNKKAFNFDDAHKGENAEVSAKEVAAPRFVTIPKNILKKIEAGEALTDHEKEILDDIQKANQLDTVPSETSSQSIESDGKETAESSKHANNEMEVTAE</sequence>
<reference evidence="3" key="1">
    <citation type="submission" date="2020-06" db="EMBL/GenBank/DDBJ databases">
        <authorList>
            <consortium name="Plant Systems Biology data submission"/>
        </authorList>
    </citation>
    <scope>NUCLEOTIDE SEQUENCE</scope>
    <source>
        <strain evidence="3">D6</strain>
    </source>
</reference>
<feature type="coiled-coil region" evidence="1">
    <location>
        <begin position="146"/>
        <end position="194"/>
    </location>
</feature>
<dbReference type="EMBL" id="CAICTM010000364">
    <property type="protein sequence ID" value="CAB9508883.1"/>
    <property type="molecule type" value="Genomic_DNA"/>
</dbReference>
<feature type="compositionally biased region" description="Polar residues" evidence="2">
    <location>
        <begin position="810"/>
        <end position="827"/>
    </location>
</feature>
<protein>
    <submittedName>
        <fullName evidence="3">Uncharacterized protein</fullName>
    </submittedName>
</protein>
<feature type="compositionally biased region" description="Basic and acidic residues" evidence="2">
    <location>
        <begin position="828"/>
        <end position="842"/>
    </location>
</feature>
<keyword evidence="1" id="KW-0175">Coiled coil</keyword>
<keyword evidence="4" id="KW-1185">Reference proteome</keyword>
<feature type="compositionally biased region" description="Polar residues" evidence="2">
    <location>
        <begin position="731"/>
        <end position="748"/>
    </location>
</feature>
<organism evidence="3 4">
    <name type="scientific">Seminavis robusta</name>
    <dbReference type="NCBI Taxonomy" id="568900"/>
    <lineage>
        <taxon>Eukaryota</taxon>
        <taxon>Sar</taxon>
        <taxon>Stramenopiles</taxon>
        <taxon>Ochrophyta</taxon>
        <taxon>Bacillariophyta</taxon>
        <taxon>Bacillariophyceae</taxon>
        <taxon>Bacillariophycidae</taxon>
        <taxon>Naviculales</taxon>
        <taxon>Naviculaceae</taxon>
        <taxon>Seminavis</taxon>
    </lineage>
</organism>
<accession>A0A9N8HBJ4</accession>
<feature type="coiled-coil region" evidence="1">
    <location>
        <begin position="90"/>
        <end position="117"/>
    </location>
</feature>
<proteinExistence type="predicted"/>
<comment type="caution">
    <text evidence="3">The sequence shown here is derived from an EMBL/GenBank/DDBJ whole genome shotgun (WGS) entry which is preliminary data.</text>
</comment>
<feature type="coiled-coil region" evidence="1">
    <location>
        <begin position="248"/>
        <end position="321"/>
    </location>
</feature>